<dbReference type="Pfam" id="PF00226">
    <property type="entry name" value="DnaJ"/>
    <property type="match status" value="1"/>
</dbReference>
<dbReference type="CDD" id="cd06257">
    <property type="entry name" value="DnaJ"/>
    <property type="match status" value="1"/>
</dbReference>
<dbReference type="PANTHER" id="PTHR44825">
    <property type="match status" value="1"/>
</dbReference>
<evidence type="ECO:0000259" key="2">
    <source>
        <dbReference type="PROSITE" id="PS50076"/>
    </source>
</evidence>
<reference evidence="3" key="1">
    <citation type="submission" date="2023-05" db="EMBL/GenBank/DDBJ databases">
        <authorList>
            <person name="Stuckert A."/>
        </authorList>
    </citation>
    <scope>NUCLEOTIDE SEQUENCE</scope>
</reference>
<keyword evidence="1" id="KW-1133">Transmembrane helix</keyword>
<evidence type="ECO:0000256" key="1">
    <source>
        <dbReference type="SAM" id="Phobius"/>
    </source>
</evidence>
<organism evidence="3 4">
    <name type="scientific">Staurois parvus</name>
    <dbReference type="NCBI Taxonomy" id="386267"/>
    <lineage>
        <taxon>Eukaryota</taxon>
        <taxon>Metazoa</taxon>
        <taxon>Chordata</taxon>
        <taxon>Craniata</taxon>
        <taxon>Vertebrata</taxon>
        <taxon>Euteleostomi</taxon>
        <taxon>Amphibia</taxon>
        <taxon>Batrachia</taxon>
        <taxon>Anura</taxon>
        <taxon>Neobatrachia</taxon>
        <taxon>Ranoidea</taxon>
        <taxon>Ranidae</taxon>
        <taxon>Staurois</taxon>
    </lineage>
</organism>
<dbReference type="Gene3D" id="1.10.287.110">
    <property type="entry name" value="DnaJ domain"/>
    <property type="match status" value="1"/>
</dbReference>
<feature type="transmembrane region" description="Helical" evidence="1">
    <location>
        <begin position="167"/>
        <end position="186"/>
    </location>
</feature>
<feature type="domain" description="J" evidence="2">
    <location>
        <begin position="33"/>
        <end position="98"/>
    </location>
</feature>
<name>A0ABN9CGL8_9NEOB</name>
<sequence length="247" mass="29130">MMSWRGFCKGGIQIFTSGALRCAGTYSRSALRDHYQVLGVGREASSIEIKNAFFNLSKKCHPDSDPSNPLLHAQFVRINEAYKVLRKPSSRKEYDKVLEAIQRNGPAFRDQSAYKTSSRANGTTHTYRKEEPYHWSSKDNDWYWSQFSRQSDFKESEKKLQERNKTIVWTCIFLVFSSIYLHLFVFSTIRDFRNKEIEEQQKKILDFYNKTKENAQMNGINKQKEILLQKHEERLRKLYGRDAEAKK</sequence>
<dbReference type="SMART" id="SM00271">
    <property type="entry name" value="DnaJ"/>
    <property type="match status" value="1"/>
</dbReference>
<dbReference type="PROSITE" id="PS50076">
    <property type="entry name" value="DNAJ_2"/>
    <property type="match status" value="1"/>
</dbReference>
<keyword evidence="1" id="KW-0472">Membrane</keyword>
<dbReference type="InterPro" id="IPR001623">
    <property type="entry name" value="DnaJ_domain"/>
</dbReference>
<dbReference type="EMBL" id="CATNWA010010062">
    <property type="protein sequence ID" value="CAI9559253.1"/>
    <property type="molecule type" value="Genomic_DNA"/>
</dbReference>
<evidence type="ECO:0000313" key="3">
    <source>
        <dbReference type="EMBL" id="CAI9559253.1"/>
    </source>
</evidence>
<keyword evidence="1" id="KW-0812">Transmembrane</keyword>
<dbReference type="Proteomes" id="UP001162483">
    <property type="component" value="Unassembled WGS sequence"/>
</dbReference>
<dbReference type="PRINTS" id="PR00625">
    <property type="entry name" value="JDOMAIN"/>
</dbReference>
<dbReference type="PANTHER" id="PTHR44825:SF1">
    <property type="entry name" value="DNAJ HOMOLOG SUBFAMILY C MEMBER 4"/>
    <property type="match status" value="1"/>
</dbReference>
<gene>
    <name evidence="3" type="ORF">SPARVUS_LOCUS5037254</name>
</gene>
<dbReference type="InterPro" id="IPR052763">
    <property type="entry name" value="DnaJ_C4"/>
</dbReference>
<evidence type="ECO:0000313" key="4">
    <source>
        <dbReference type="Proteomes" id="UP001162483"/>
    </source>
</evidence>
<comment type="caution">
    <text evidence="3">The sequence shown here is derived from an EMBL/GenBank/DDBJ whole genome shotgun (WGS) entry which is preliminary data.</text>
</comment>
<proteinExistence type="predicted"/>
<keyword evidence="4" id="KW-1185">Reference proteome</keyword>
<accession>A0ABN9CGL8</accession>
<dbReference type="SUPFAM" id="SSF46565">
    <property type="entry name" value="Chaperone J-domain"/>
    <property type="match status" value="1"/>
</dbReference>
<dbReference type="InterPro" id="IPR036869">
    <property type="entry name" value="J_dom_sf"/>
</dbReference>
<protein>
    <recommendedName>
        <fullName evidence="2">J domain-containing protein</fullName>
    </recommendedName>
</protein>